<proteinExistence type="predicted"/>
<reference evidence="3" key="3">
    <citation type="journal article" date="2011" name="PLoS ONE">
        <title>Genome sequence of a mesophilic hydrogenotrophic methanogen Methanocella paludicola, the first cultivated representative of the order Methanocellales.</title>
        <authorList>
            <person name="Sakai S."/>
            <person name="Takaki Y."/>
            <person name="Shimamura S."/>
            <person name="Sekine M."/>
            <person name="Tajima T."/>
            <person name="Kosugi H."/>
            <person name="Ichikawa N."/>
            <person name="Tasumi E."/>
            <person name="Hiraki A.T."/>
            <person name="Shimizu A."/>
            <person name="Kato Y."/>
            <person name="Nishiko R."/>
            <person name="Mori K."/>
            <person name="Fujita N."/>
            <person name="Imachi H."/>
            <person name="Takai K."/>
        </authorList>
    </citation>
    <scope>NUCLEOTIDE SEQUENCE [LARGE SCALE GENOMIC DNA]</scope>
    <source>
        <strain evidence="3">DSM 17711 / JCM 13418 / NBRC 101707 / SANAE</strain>
    </source>
</reference>
<dbReference type="Proteomes" id="UP000001882">
    <property type="component" value="Chromosome"/>
</dbReference>
<dbReference type="EMBL" id="AP011532">
    <property type="protein sequence ID" value="BAI61402.1"/>
    <property type="molecule type" value="Genomic_DNA"/>
</dbReference>
<evidence type="ECO:0000313" key="2">
    <source>
        <dbReference type="EMBL" id="BAI61402.1"/>
    </source>
</evidence>
<dbReference type="eggNOG" id="arCOG11668">
    <property type="taxonomic scope" value="Archaea"/>
</dbReference>
<evidence type="ECO:0000313" key="3">
    <source>
        <dbReference type="Proteomes" id="UP000001882"/>
    </source>
</evidence>
<sequence>MSRHREKSGQHILACPGFERFMNARGLLFTCLALITGSILLVPMSTQIGISGNMASMLSSLSLLGGICAAFLTVREEKEAEKAHR</sequence>
<dbReference type="InParanoid" id="D1YY80"/>
<name>D1YY80_METPS</name>
<dbReference type="STRING" id="304371.MCP_1330"/>
<keyword evidence="1" id="KW-0472">Membrane</keyword>
<protein>
    <submittedName>
        <fullName evidence="2">Uncharacterized protein</fullName>
    </submittedName>
</protein>
<reference evidence="2 3" key="2">
    <citation type="journal article" date="2008" name="Int. J. Syst. Evol. Microbiol.">
        <title>Methanocella paludicola gen. nov., sp. nov., a methane-producing archaeon, the first isolate of the lineage 'Rice Cluster I', and proposal of the new archaeal order Methanocellales ord. nov.</title>
        <authorList>
            <person name="Sakai S."/>
            <person name="Imachi H."/>
            <person name="Hanada S."/>
            <person name="Ohashi A."/>
            <person name="Harada H."/>
            <person name="Kamagata Y."/>
        </authorList>
    </citation>
    <scope>NUCLEOTIDE SEQUENCE [LARGE SCALE GENOMIC DNA]</scope>
    <source>
        <strain evidence="3">DSM 17711 / JCM 13418 / NBRC 101707 / SANAE</strain>
    </source>
</reference>
<organism evidence="2 3">
    <name type="scientific">Methanocella paludicola (strain DSM 17711 / JCM 13418 / NBRC 101707 / SANAE)</name>
    <dbReference type="NCBI Taxonomy" id="304371"/>
    <lineage>
        <taxon>Archaea</taxon>
        <taxon>Methanobacteriati</taxon>
        <taxon>Methanobacteriota</taxon>
        <taxon>Stenosarchaea group</taxon>
        <taxon>Methanomicrobia</taxon>
        <taxon>Methanocellales</taxon>
        <taxon>Methanocellaceae</taxon>
        <taxon>Methanocella</taxon>
    </lineage>
</organism>
<keyword evidence="3" id="KW-1185">Reference proteome</keyword>
<gene>
    <name evidence="2" type="ordered locus">MCP_1330</name>
</gene>
<keyword evidence="1" id="KW-1133">Transmembrane helix</keyword>
<feature type="transmembrane region" description="Helical" evidence="1">
    <location>
        <begin position="21"/>
        <end position="42"/>
    </location>
</feature>
<evidence type="ECO:0000256" key="1">
    <source>
        <dbReference type="SAM" id="Phobius"/>
    </source>
</evidence>
<dbReference type="KEGG" id="mpd:MCP_1330"/>
<reference evidence="2 3" key="1">
    <citation type="journal article" date="2007" name="Appl. Environ. Microbiol.">
        <title>Isolation of key methanogens for global methane emission from rice paddy fields: a novel isolate affiliated with the clone cluster rice cluster I.</title>
        <authorList>
            <person name="Sakai S."/>
            <person name="Imachi H."/>
            <person name="Sekiguchi Y."/>
            <person name="Ohashi A."/>
            <person name="Harada H."/>
            <person name="Kamagata Y."/>
        </authorList>
    </citation>
    <scope>NUCLEOTIDE SEQUENCE [LARGE SCALE GENOMIC DNA]</scope>
    <source>
        <strain evidence="3">DSM 17711 / JCM 13418 / NBRC 101707 / SANAE</strain>
    </source>
</reference>
<feature type="transmembrane region" description="Helical" evidence="1">
    <location>
        <begin position="54"/>
        <end position="74"/>
    </location>
</feature>
<keyword evidence="1" id="KW-0812">Transmembrane</keyword>
<dbReference type="AlphaFoldDB" id="D1YY80"/>
<accession>D1YY80</accession>